<evidence type="ECO:0000313" key="3">
    <source>
        <dbReference type="Proteomes" id="UP000053558"/>
    </source>
</evidence>
<dbReference type="GeneID" id="19198916"/>
<keyword evidence="1" id="KW-0812">Transmembrane</keyword>
<evidence type="ECO:0000256" key="1">
    <source>
        <dbReference type="SAM" id="Phobius"/>
    </source>
</evidence>
<proteinExistence type="predicted"/>
<dbReference type="OMA" id="EWGHWGY"/>
<accession>A0A5M3MAB4</accession>
<organism evidence="2 3">
    <name type="scientific">Coniophora puteana (strain RWD-64-598)</name>
    <name type="common">Brown rot fungus</name>
    <dbReference type="NCBI Taxonomy" id="741705"/>
    <lineage>
        <taxon>Eukaryota</taxon>
        <taxon>Fungi</taxon>
        <taxon>Dikarya</taxon>
        <taxon>Basidiomycota</taxon>
        <taxon>Agaricomycotina</taxon>
        <taxon>Agaricomycetes</taxon>
        <taxon>Agaricomycetidae</taxon>
        <taxon>Boletales</taxon>
        <taxon>Coniophorineae</taxon>
        <taxon>Coniophoraceae</taxon>
        <taxon>Coniophora</taxon>
    </lineage>
</organism>
<reference evidence="3" key="1">
    <citation type="journal article" date="2012" name="Science">
        <title>The Paleozoic origin of enzymatic lignin decomposition reconstructed from 31 fungal genomes.</title>
        <authorList>
            <person name="Floudas D."/>
            <person name="Binder M."/>
            <person name="Riley R."/>
            <person name="Barry K."/>
            <person name="Blanchette R.A."/>
            <person name="Henrissat B."/>
            <person name="Martinez A.T."/>
            <person name="Otillar R."/>
            <person name="Spatafora J.W."/>
            <person name="Yadav J.S."/>
            <person name="Aerts A."/>
            <person name="Benoit I."/>
            <person name="Boyd A."/>
            <person name="Carlson A."/>
            <person name="Copeland A."/>
            <person name="Coutinho P.M."/>
            <person name="de Vries R.P."/>
            <person name="Ferreira P."/>
            <person name="Findley K."/>
            <person name="Foster B."/>
            <person name="Gaskell J."/>
            <person name="Glotzer D."/>
            <person name="Gorecki P."/>
            <person name="Heitman J."/>
            <person name="Hesse C."/>
            <person name="Hori C."/>
            <person name="Igarashi K."/>
            <person name="Jurgens J.A."/>
            <person name="Kallen N."/>
            <person name="Kersten P."/>
            <person name="Kohler A."/>
            <person name="Kuees U."/>
            <person name="Kumar T.K.A."/>
            <person name="Kuo A."/>
            <person name="LaButti K."/>
            <person name="Larrondo L.F."/>
            <person name="Lindquist E."/>
            <person name="Ling A."/>
            <person name="Lombard V."/>
            <person name="Lucas S."/>
            <person name="Lundell T."/>
            <person name="Martin R."/>
            <person name="McLaughlin D.J."/>
            <person name="Morgenstern I."/>
            <person name="Morin E."/>
            <person name="Murat C."/>
            <person name="Nagy L.G."/>
            <person name="Nolan M."/>
            <person name="Ohm R.A."/>
            <person name="Patyshakuliyeva A."/>
            <person name="Rokas A."/>
            <person name="Ruiz-Duenas F.J."/>
            <person name="Sabat G."/>
            <person name="Salamov A."/>
            <person name="Samejima M."/>
            <person name="Schmutz J."/>
            <person name="Slot J.C."/>
            <person name="St John F."/>
            <person name="Stenlid J."/>
            <person name="Sun H."/>
            <person name="Sun S."/>
            <person name="Syed K."/>
            <person name="Tsang A."/>
            <person name="Wiebenga A."/>
            <person name="Young D."/>
            <person name="Pisabarro A."/>
            <person name="Eastwood D.C."/>
            <person name="Martin F."/>
            <person name="Cullen D."/>
            <person name="Grigoriev I.V."/>
            <person name="Hibbett D.S."/>
        </authorList>
    </citation>
    <scope>NUCLEOTIDE SEQUENCE [LARGE SCALE GENOMIC DNA]</scope>
    <source>
        <strain evidence="3">RWD-64-598 SS2</strain>
    </source>
</reference>
<dbReference type="InterPro" id="IPR025363">
    <property type="entry name" value="DUF4267"/>
</dbReference>
<protein>
    <recommendedName>
        <fullName evidence="4">Integral membrane protein</fullName>
    </recommendedName>
</protein>
<feature type="transmembrane region" description="Helical" evidence="1">
    <location>
        <begin position="12"/>
        <end position="30"/>
    </location>
</feature>
<dbReference type="KEGG" id="cput:CONPUDRAFT_111939"/>
<feature type="transmembrane region" description="Helical" evidence="1">
    <location>
        <begin position="83"/>
        <end position="101"/>
    </location>
</feature>
<gene>
    <name evidence="2" type="ORF">CONPUDRAFT_111939</name>
</gene>
<dbReference type="Proteomes" id="UP000053558">
    <property type="component" value="Unassembled WGS sequence"/>
</dbReference>
<dbReference type="RefSeq" id="XP_007774052.1">
    <property type="nucleotide sequence ID" value="XM_007775862.1"/>
</dbReference>
<keyword evidence="1" id="KW-0472">Membrane</keyword>
<keyword evidence="1" id="KW-1133">Transmembrane helix</keyword>
<evidence type="ECO:0000313" key="2">
    <source>
        <dbReference type="EMBL" id="EIW76073.1"/>
    </source>
</evidence>
<name>A0A5M3MAB4_CONPW</name>
<comment type="caution">
    <text evidence="2">The sequence shown here is derived from an EMBL/GenBank/DDBJ whole genome shotgun (WGS) entry which is preliminary data.</text>
</comment>
<sequence length="133" mass="14116">MPRISESPILSIVPSIFGTAAIGYGVNAILRPEHALTLFELEMPPASSPARKVVDCLMLAYGIRDIFMGVAVYAASYHGNRKALGAIMIALSCVAYADGLVCWANNGKGQWNHWPLAPLGTIVGGLLMGAMDK</sequence>
<keyword evidence="3" id="KW-1185">Reference proteome</keyword>
<dbReference type="EMBL" id="JH711587">
    <property type="protein sequence ID" value="EIW76073.1"/>
    <property type="molecule type" value="Genomic_DNA"/>
</dbReference>
<evidence type="ECO:0008006" key="4">
    <source>
        <dbReference type="Google" id="ProtNLM"/>
    </source>
</evidence>
<feature type="transmembrane region" description="Helical" evidence="1">
    <location>
        <begin position="113"/>
        <end position="131"/>
    </location>
</feature>
<dbReference type="AlphaFoldDB" id="A0A5M3MAB4"/>
<dbReference type="Pfam" id="PF14087">
    <property type="entry name" value="DUF4267"/>
    <property type="match status" value="1"/>
</dbReference>
<dbReference type="OrthoDB" id="5216128at2759"/>